<sequence length="128" mass="14899">MGLTENEMCFMLTYEAQSLPWPGKYKSLPNVASGVTEYTNPCLTSRDDLFLKQIVLSLETTFLYNLIENFTSTLGKRGKGSKERERWFFIALRCLPIQITKSLITHVTDQMTWQAYCALRLVLRFFRI</sequence>
<proteinExistence type="predicted"/>
<dbReference type="Proteomes" id="UP000887013">
    <property type="component" value="Unassembled WGS sequence"/>
</dbReference>
<dbReference type="AlphaFoldDB" id="A0A8X6UIY6"/>
<protein>
    <submittedName>
        <fullName evidence="1">Uncharacterized protein</fullName>
    </submittedName>
</protein>
<gene>
    <name evidence="1" type="ORF">NPIL_413371</name>
</gene>
<keyword evidence="2" id="KW-1185">Reference proteome</keyword>
<comment type="caution">
    <text evidence="1">The sequence shown here is derived from an EMBL/GenBank/DDBJ whole genome shotgun (WGS) entry which is preliminary data.</text>
</comment>
<reference evidence="1" key="1">
    <citation type="submission" date="2020-08" db="EMBL/GenBank/DDBJ databases">
        <title>Multicomponent nature underlies the extraordinary mechanical properties of spider dragline silk.</title>
        <authorList>
            <person name="Kono N."/>
            <person name="Nakamura H."/>
            <person name="Mori M."/>
            <person name="Yoshida Y."/>
            <person name="Ohtoshi R."/>
            <person name="Malay A.D."/>
            <person name="Moran D.A.P."/>
            <person name="Tomita M."/>
            <person name="Numata K."/>
            <person name="Arakawa K."/>
        </authorList>
    </citation>
    <scope>NUCLEOTIDE SEQUENCE</scope>
</reference>
<name>A0A8X6UIY6_NEPPI</name>
<accession>A0A8X6UIY6</accession>
<evidence type="ECO:0000313" key="2">
    <source>
        <dbReference type="Proteomes" id="UP000887013"/>
    </source>
</evidence>
<organism evidence="1 2">
    <name type="scientific">Nephila pilipes</name>
    <name type="common">Giant wood spider</name>
    <name type="synonym">Nephila maculata</name>
    <dbReference type="NCBI Taxonomy" id="299642"/>
    <lineage>
        <taxon>Eukaryota</taxon>
        <taxon>Metazoa</taxon>
        <taxon>Ecdysozoa</taxon>
        <taxon>Arthropoda</taxon>
        <taxon>Chelicerata</taxon>
        <taxon>Arachnida</taxon>
        <taxon>Araneae</taxon>
        <taxon>Araneomorphae</taxon>
        <taxon>Entelegynae</taxon>
        <taxon>Araneoidea</taxon>
        <taxon>Nephilidae</taxon>
        <taxon>Nephila</taxon>
    </lineage>
</organism>
<evidence type="ECO:0000313" key="1">
    <source>
        <dbReference type="EMBL" id="GFU19622.1"/>
    </source>
</evidence>
<dbReference type="EMBL" id="BMAW01080439">
    <property type="protein sequence ID" value="GFU19622.1"/>
    <property type="molecule type" value="Genomic_DNA"/>
</dbReference>